<organism evidence="5 6">
    <name type="scientific">Clostridium cavendishii DSM 21758</name>
    <dbReference type="NCBI Taxonomy" id="1121302"/>
    <lineage>
        <taxon>Bacteria</taxon>
        <taxon>Bacillati</taxon>
        <taxon>Bacillota</taxon>
        <taxon>Clostridia</taxon>
        <taxon>Eubacteriales</taxon>
        <taxon>Clostridiaceae</taxon>
        <taxon>Clostridium</taxon>
    </lineage>
</organism>
<keyword evidence="6" id="KW-1185">Reference proteome</keyword>
<dbReference type="GO" id="GO:0008236">
    <property type="term" value="F:serine-type peptidase activity"/>
    <property type="evidence" value="ECO:0007669"/>
    <property type="project" value="UniProtKB-KW"/>
</dbReference>
<dbReference type="Gene3D" id="3.40.50.880">
    <property type="match status" value="1"/>
</dbReference>
<evidence type="ECO:0000256" key="1">
    <source>
        <dbReference type="ARBA" id="ARBA00006534"/>
    </source>
</evidence>
<protein>
    <submittedName>
        <fullName evidence="5">Dipeptidase E</fullName>
    </submittedName>
</protein>
<proteinExistence type="inferred from homology"/>
<keyword evidence="4" id="KW-0720">Serine protease</keyword>
<dbReference type="Pfam" id="PF03575">
    <property type="entry name" value="Peptidase_S51"/>
    <property type="match status" value="1"/>
</dbReference>
<dbReference type="OrthoDB" id="9778515at2"/>
<evidence type="ECO:0000256" key="4">
    <source>
        <dbReference type="ARBA" id="ARBA00022825"/>
    </source>
</evidence>
<accession>A0A1M6F0V0</accession>
<dbReference type="GO" id="GO:0006508">
    <property type="term" value="P:proteolysis"/>
    <property type="evidence" value="ECO:0007669"/>
    <property type="project" value="UniProtKB-KW"/>
</dbReference>
<dbReference type="SUPFAM" id="SSF52317">
    <property type="entry name" value="Class I glutamine amidotransferase-like"/>
    <property type="match status" value="1"/>
</dbReference>
<sequence length="221" mass="25491">MKIILFSEQRIDQKNPMNLDLAKIVNKKDAKLAYISPTKDEAKKYFDQTKNYYDSIGIKRLDYYNLYDNFDDSKVENILSCDAIHLSGEDTQELLKIINERNFKIVIDKFNETDKPIICVGAGSVIMTKSIESVKFIGGSYDDKLSDGLNMVDFEFIPNWGENKNNLFMVIDYSAKRQHPIYCCKDGYGIIVNNKEINFYGEITKIEKGRVSLLNGNVRLY</sequence>
<evidence type="ECO:0000313" key="6">
    <source>
        <dbReference type="Proteomes" id="UP000184310"/>
    </source>
</evidence>
<dbReference type="InterPro" id="IPR029062">
    <property type="entry name" value="Class_I_gatase-like"/>
</dbReference>
<evidence type="ECO:0000256" key="2">
    <source>
        <dbReference type="ARBA" id="ARBA00022670"/>
    </source>
</evidence>
<dbReference type="STRING" id="1121302.SAMN02745163_01007"/>
<dbReference type="AlphaFoldDB" id="A0A1M6F0V0"/>
<dbReference type="Proteomes" id="UP000184310">
    <property type="component" value="Unassembled WGS sequence"/>
</dbReference>
<keyword evidence="2" id="KW-0645">Protease</keyword>
<reference evidence="5 6" key="1">
    <citation type="submission" date="2016-11" db="EMBL/GenBank/DDBJ databases">
        <authorList>
            <person name="Jaros S."/>
            <person name="Januszkiewicz K."/>
            <person name="Wedrychowicz H."/>
        </authorList>
    </citation>
    <scope>NUCLEOTIDE SEQUENCE [LARGE SCALE GENOMIC DNA]</scope>
    <source>
        <strain evidence="5 6">DSM 21758</strain>
    </source>
</reference>
<comment type="similarity">
    <text evidence="1">Belongs to the peptidase S51 family.</text>
</comment>
<evidence type="ECO:0000313" key="5">
    <source>
        <dbReference type="EMBL" id="SHI91364.1"/>
    </source>
</evidence>
<keyword evidence="3" id="KW-0378">Hydrolase</keyword>
<dbReference type="RefSeq" id="WP_072985577.1">
    <property type="nucleotide sequence ID" value="NZ_FQZB01000005.1"/>
</dbReference>
<dbReference type="EMBL" id="FQZB01000005">
    <property type="protein sequence ID" value="SHI91364.1"/>
    <property type="molecule type" value="Genomic_DNA"/>
</dbReference>
<name>A0A1M6F0V0_9CLOT</name>
<gene>
    <name evidence="5" type="ORF">SAMN02745163_01007</name>
</gene>
<evidence type="ECO:0000256" key="3">
    <source>
        <dbReference type="ARBA" id="ARBA00022801"/>
    </source>
</evidence>
<dbReference type="InterPro" id="IPR005320">
    <property type="entry name" value="Peptidase_S51"/>
</dbReference>